<keyword evidence="2" id="KW-1133">Transmembrane helix</keyword>
<gene>
    <name evidence="3" type="ORF">H8S17_08300</name>
</gene>
<feature type="transmembrane region" description="Helical" evidence="2">
    <location>
        <begin position="47"/>
        <end position="69"/>
    </location>
</feature>
<dbReference type="EMBL" id="JACOPH010000005">
    <property type="protein sequence ID" value="MBC5714207.1"/>
    <property type="molecule type" value="Genomic_DNA"/>
</dbReference>
<organism evidence="3 4">
    <name type="scientific">Roseburia zhanii</name>
    <dbReference type="NCBI Taxonomy" id="2763064"/>
    <lineage>
        <taxon>Bacteria</taxon>
        <taxon>Bacillati</taxon>
        <taxon>Bacillota</taxon>
        <taxon>Clostridia</taxon>
        <taxon>Lachnospirales</taxon>
        <taxon>Lachnospiraceae</taxon>
        <taxon>Roseburia</taxon>
    </lineage>
</organism>
<keyword evidence="2" id="KW-0812">Transmembrane</keyword>
<evidence type="ECO:0008006" key="5">
    <source>
        <dbReference type="Google" id="ProtNLM"/>
    </source>
</evidence>
<evidence type="ECO:0000256" key="2">
    <source>
        <dbReference type="SAM" id="Phobius"/>
    </source>
</evidence>
<sequence length="146" mass="17031">MSSLDNNSALFVAECLMEYSRKKERQEQLRLEQYLEHKEQIALAKKYMVLLSVAGIMMISLCIGMVTLAMQAREKEEHIADLKIAVSELKKENQEAEKRMHGNVDYRWVREQAEKLGMSQAAKERIIYYSVDDVDYMMQYESIPQG</sequence>
<keyword evidence="1" id="KW-0175">Coiled coil</keyword>
<feature type="coiled-coil region" evidence="1">
    <location>
        <begin position="72"/>
        <end position="99"/>
    </location>
</feature>
<protein>
    <recommendedName>
        <fullName evidence="5">Cell division protein FtsL</fullName>
    </recommendedName>
</protein>
<evidence type="ECO:0000256" key="1">
    <source>
        <dbReference type="SAM" id="Coils"/>
    </source>
</evidence>
<dbReference type="AlphaFoldDB" id="A0A923LPS5"/>
<accession>A0A923LPS5</accession>
<keyword evidence="4" id="KW-1185">Reference proteome</keyword>
<keyword evidence="2" id="KW-0472">Membrane</keyword>
<reference evidence="3" key="1">
    <citation type="submission" date="2020-08" db="EMBL/GenBank/DDBJ databases">
        <title>Genome public.</title>
        <authorList>
            <person name="Liu C."/>
            <person name="Sun Q."/>
        </authorList>
    </citation>
    <scope>NUCLEOTIDE SEQUENCE</scope>
    <source>
        <strain evidence="3">BX1005</strain>
    </source>
</reference>
<evidence type="ECO:0000313" key="3">
    <source>
        <dbReference type="EMBL" id="MBC5714207.1"/>
    </source>
</evidence>
<name>A0A923LPS5_9FIRM</name>
<proteinExistence type="predicted"/>
<dbReference type="RefSeq" id="WP_186866939.1">
    <property type="nucleotide sequence ID" value="NZ_JACOPH010000005.1"/>
</dbReference>
<comment type="caution">
    <text evidence="3">The sequence shown here is derived from an EMBL/GenBank/DDBJ whole genome shotgun (WGS) entry which is preliminary data.</text>
</comment>
<dbReference type="Proteomes" id="UP000606720">
    <property type="component" value="Unassembled WGS sequence"/>
</dbReference>
<evidence type="ECO:0000313" key="4">
    <source>
        <dbReference type="Proteomes" id="UP000606720"/>
    </source>
</evidence>